<feature type="region of interest" description="Disordered" evidence="1">
    <location>
        <begin position="63"/>
        <end position="109"/>
    </location>
</feature>
<evidence type="ECO:0000313" key="2">
    <source>
        <dbReference type="EMBL" id="KAG2193441.1"/>
    </source>
</evidence>
<name>A0A8H7QKX0_9FUNG</name>
<organism evidence="2 3">
    <name type="scientific">Mucor saturninus</name>
    <dbReference type="NCBI Taxonomy" id="64648"/>
    <lineage>
        <taxon>Eukaryota</taxon>
        <taxon>Fungi</taxon>
        <taxon>Fungi incertae sedis</taxon>
        <taxon>Mucoromycota</taxon>
        <taxon>Mucoromycotina</taxon>
        <taxon>Mucoromycetes</taxon>
        <taxon>Mucorales</taxon>
        <taxon>Mucorineae</taxon>
        <taxon>Mucoraceae</taxon>
        <taxon>Mucor</taxon>
    </lineage>
</organism>
<protein>
    <submittedName>
        <fullName evidence="2">Uncharacterized protein</fullName>
    </submittedName>
</protein>
<feature type="compositionally biased region" description="Polar residues" evidence="1">
    <location>
        <begin position="71"/>
        <end position="90"/>
    </location>
</feature>
<comment type="caution">
    <text evidence="2">The sequence shown here is derived from an EMBL/GenBank/DDBJ whole genome shotgun (WGS) entry which is preliminary data.</text>
</comment>
<sequence length="151" mass="17160">MSYLSQPSCLNKRKRGEKKVRFDVEQPVIINTYSSLEYDRGSIYSAPIQYRINPNIIPKGPVLSLEIPTSPCDSEASSPETEQEQYSPTSPKDKKKKKPRLTVDTSVCSDDGPLFFTKLSTNHVRHNDDNEKGEEDDTMNDYLIPITAQLY</sequence>
<accession>A0A8H7QKX0</accession>
<keyword evidence="3" id="KW-1185">Reference proteome</keyword>
<dbReference type="EMBL" id="JAEPRD010000233">
    <property type="protein sequence ID" value="KAG2193441.1"/>
    <property type="molecule type" value="Genomic_DNA"/>
</dbReference>
<gene>
    <name evidence="2" type="ORF">INT47_006970</name>
</gene>
<proteinExistence type="predicted"/>
<evidence type="ECO:0000256" key="1">
    <source>
        <dbReference type="SAM" id="MobiDB-lite"/>
    </source>
</evidence>
<dbReference type="Proteomes" id="UP000603453">
    <property type="component" value="Unassembled WGS sequence"/>
</dbReference>
<dbReference type="OrthoDB" id="2258905at2759"/>
<reference evidence="2" key="1">
    <citation type="submission" date="2020-12" db="EMBL/GenBank/DDBJ databases">
        <title>Metabolic potential, ecology and presence of endohyphal bacteria is reflected in genomic diversity of Mucoromycotina.</title>
        <authorList>
            <person name="Muszewska A."/>
            <person name="Okrasinska A."/>
            <person name="Steczkiewicz K."/>
            <person name="Drgas O."/>
            <person name="Orlowska M."/>
            <person name="Perlinska-Lenart U."/>
            <person name="Aleksandrzak-Piekarczyk T."/>
            <person name="Szatraj K."/>
            <person name="Zielenkiewicz U."/>
            <person name="Pilsyk S."/>
            <person name="Malc E."/>
            <person name="Mieczkowski P."/>
            <person name="Kruszewska J.S."/>
            <person name="Biernat P."/>
            <person name="Pawlowska J."/>
        </authorList>
    </citation>
    <scope>NUCLEOTIDE SEQUENCE</scope>
    <source>
        <strain evidence="2">WA0000017839</strain>
    </source>
</reference>
<evidence type="ECO:0000313" key="3">
    <source>
        <dbReference type="Proteomes" id="UP000603453"/>
    </source>
</evidence>
<dbReference type="AlphaFoldDB" id="A0A8H7QKX0"/>